<keyword evidence="1" id="KW-0328">Glycosyltransferase</keyword>
<dbReference type="PANTHER" id="PTHR30160:SF7">
    <property type="entry name" value="ADP-HEPTOSE--LPS HEPTOSYLTRANSFERASE 2"/>
    <property type="match status" value="1"/>
</dbReference>
<dbReference type="NCBIfam" id="TIGR02195">
    <property type="entry name" value="heptsyl_trn_II"/>
    <property type="match status" value="1"/>
</dbReference>
<comment type="similarity">
    <text evidence="3">Belongs to the glycosyltransferase 9 family.</text>
</comment>
<gene>
    <name evidence="6" type="ORF">METZ01_LOCUS122846</name>
</gene>
<dbReference type="EC" id="2.4.99.24" evidence="4"/>
<dbReference type="PANTHER" id="PTHR30160">
    <property type="entry name" value="TETRAACYLDISACCHARIDE 4'-KINASE-RELATED"/>
    <property type="match status" value="1"/>
</dbReference>
<organism evidence="6">
    <name type="scientific">marine metagenome</name>
    <dbReference type="NCBI Taxonomy" id="408172"/>
    <lineage>
        <taxon>unclassified sequences</taxon>
        <taxon>metagenomes</taxon>
        <taxon>ecological metagenomes</taxon>
    </lineage>
</organism>
<accession>A0A381XZW8</accession>
<sequence length="297" mass="33902">MATPAIENIINYYNEIEITFIGSIVSIEALKNHPKVTEVIVLDKKYKSLYKIYNRLGVFDVYFTFRSSFRAKLLRFFVKSKNNYQFNKKKYQNRHQVEKYVDFVNDSLNINFPAGNLTIHSSAPKEKTSSKILGINPGASYGSAKRWYPNQFAKIAIELSDKFDIIIFGGIDEQDFAKKIEKILIKKDIKNYRNLAGKTSITELINYISNLDIFITGDSGPMHLAASLKIPTIAIFGPTNDVETSQWMNPKSIVVKKNLDCQPCMKRTCPLKHHNCMKLIEAQEVIDSIPLIFPSLS</sequence>
<comment type="catalytic activity">
    <reaction evidence="5">
        <text>an L-alpha-D-Hep-(1-&gt;5)-[alpha-Kdo-(2-&gt;4)]-alpha-Kdo-(2-&gt;6)-lipid A + ADP-L-glycero-beta-D-manno-heptose = an L-alpha-D-Hep-(1-&gt;3)-L-alpha-D-Hep-(1-&gt;5)-[alpha-Kdo-(2-&gt;4)]-alpha-Kdo-(2-&gt;6)-lipid A + ADP + H(+)</text>
        <dbReference type="Rhea" id="RHEA:74071"/>
        <dbReference type="ChEBI" id="CHEBI:15378"/>
        <dbReference type="ChEBI" id="CHEBI:61506"/>
        <dbReference type="ChEBI" id="CHEBI:193068"/>
        <dbReference type="ChEBI" id="CHEBI:193069"/>
        <dbReference type="ChEBI" id="CHEBI:456216"/>
        <dbReference type="EC" id="2.4.99.24"/>
    </reaction>
</comment>
<dbReference type="GO" id="GO:0005829">
    <property type="term" value="C:cytosol"/>
    <property type="evidence" value="ECO:0007669"/>
    <property type="project" value="TreeGrafter"/>
</dbReference>
<evidence type="ECO:0000256" key="3">
    <source>
        <dbReference type="ARBA" id="ARBA00043995"/>
    </source>
</evidence>
<dbReference type="AlphaFoldDB" id="A0A381XZW8"/>
<protein>
    <recommendedName>
        <fullName evidence="4">lipopolysaccharide heptosyltransferase II</fullName>
        <ecNumber evidence="4">2.4.99.24</ecNumber>
    </recommendedName>
</protein>
<dbReference type="GO" id="GO:0008713">
    <property type="term" value="F:ADP-heptose-lipopolysaccharide heptosyltransferase activity"/>
    <property type="evidence" value="ECO:0007669"/>
    <property type="project" value="UniProtKB-EC"/>
</dbReference>
<proteinExistence type="inferred from homology"/>
<dbReference type="SUPFAM" id="SSF53756">
    <property type="entry name" value="UDP-Glycosyltransferase/glycogen phosphorylase"/>
    <property type="match status" value="1"/>
</dbReference>
<evidence type="ECO:0000313" key="6">
    <source>
        <dbReference type="EMBL" id="SVA69992.1"/>
    </source>
</evidence>
<dbReference type="EMBL" id="UINC01016894">
    <property type="protein sequence ID" value="SVA69992.1"/>
    <property type="molecule type" value="Genomic_DNA"/>
</dbReference>
<reference evidence="6" key="1">
    <citation type="submission" date="2018-05" db="EMBL/GenBank/DDBJ databases">
        <authorList>
            <person name="Lanie J.A."/>
            <person name="Ng W.-L."/>
            <person name="Kazmierczak K.M."/>
            <person name="Andrzejewski T.M."/>
            <person name="Davidsen T.M."/>
            <person name="Wayne K.J."/>
            <person name="Tettelin H."/>
            <person name="Glass J.I."/>
            <person name="Rusch D."/>
            <person name="Podicherti R."/>
            <person name="Tsui H.-C.T."/>
            <person name="Winkler M.E."/>
        </authorList>
    </citation>
    <scope>NUCLEOTIDE SEQUENCE</scope>
</reference>
<dbReference type="InterPro" id="IPR002201">
    <property type="entry name" value="Glyco_trans_9"/>
</dbReference>
<evidence type="ECO:0000256" key="1">
    <source>
        <dbReference type="ARBA" id="ARBA00022676"/>
    </source>
</evidence>
<evidence type="ECO:0000256" key="2">
    <source>
        <dbReference type="ARBA" id="ARBA00022679"/>
    </source>
</evidence>
<evidence type="ECO:0000256" key="5">
    <source>
        <dbReference type="ARBA" id="ARBA00047503"/>
    </source>
</evidence>
<dbReference type="GO" id="GO:0009244">
    <property type="term" value="P:lipopolysaccharide core region biosynthetic process"/>
    <property type="evidence" value="ECO:0007669"/>
    <property type="project" value="TreeGrafter"/>
</dbReference>
<dbReference type="InterPro" id="IPR051199">
    <property type="entry name" value="LPS_LOS_Heptosyltrfase"/>
</dbReference>
<dbReference type="InterPro" id="IPR011910">
    <property type="entry name" value="RfaF"/>
</dbReference>
<dbReference type="Gene3D" id="3.40.50.2000">
    <property type="entry name" value="Glycogen Phosphorylase B"/>
    <property type="match status" value="2"/>
</dbReference>
<dbReference type="Pfam" id="PF01075">
    <property type="entry name" value="Glyco_transf_9"/>
    <property type="match status" value="1"/>
</dbReference>
<dbReference type="CDD" id="cd03789">
    <property type="entry name" value="GT9_LPS_heptosyltransferase"/>
    <property type="match status" value="1"/>
</dbReference>
<evidence type="ECO:0000256" key="4">
    <source>
        <dbReference type="ARBA" id="ARBA00044042"/>
    </source>
</evidence>
<keyword evidence="2" id="KW-0808">Transferase</keyword>
<name>A0A381XZW8_9ZZZZ</name>